<comment type="caution">
    <text evidence="10">The sequence shown here is derived from an EMBL/GenBank/DDBJ whole genome shotgun (WGS) entry which is preliminary data.</text>
</comment>
<dbReference type="GO" id="GO:0006465">
    <property type="term" value="P:signal peptide processing"/>
    <property type="evidence" value="ECO:0007669"/>
    <property type="project" value="InterPro"/>
</dbReference>
<evidence type="ECO:0000256" key="8">
    <source>
        <dbReference type="ARBA" id="ARBA00045608"/>
    </source>
</evidence>
<organism evidence="10 11">
    <name type="scientific">Actinomortierella ambigua</name>
    <dbReference type="NCBI Taxonomy" id="1343610"/>
    <lineage>
        <taxon>Eukaryota</taxon>
        <taxon>Fungi</taxon>
        <taxon>Fungi incertae sedis</taxon>
        <taxon>Mucoromycota</taxon>
        <taxon>Mortierellomycotina</taxon>
        <taxon>Mortierellomycetes</taxon>
        <taxon>Mortierellales</taxon>
        <taxon>Mortierellaceae</taxon>
        <taxon>Actinomortierella</taxon>
    </lineage>
</organism>
<evidence type="ECO:0000256" key="9">
    <source>
        <dbReference type="SAM" id="Phobius"/>
    </source>
</evidence>
<dbReference type="OrthoDB" id="29558at2759"/>
<evidence type="ECO:0000256" key="3">
    <source>
        <dbReference type="ARBA" id="ARBA00017057"/>
    </source>
</evidence>
<dbReference type="PANTHER" id="PTHR13085">
    <property type="entry name" value="MICROSOMAL SIGNAL PEPTIDASE 25 KDA SUBUNIT"/>
    <property type="match status" value="1"/>
</dbReference>
<accession>A0A9P6Q4R5</accession>
<keyword evidence="11" id="KW-1185">Reference proteome</keyword>
<dbReference type="GO" id="GO:0045047">
    <property type="term" value="P:protein targeting to ER"/>
    <property type="evidence" value="ECO:0007669"/>
    <property type="project" value="TreeGrafter"/>
</dbReference>
<comment type="function">
    <text evidence="8">Component of the signal peptidase complex (SPC) which catalyzes the cleavage of N-terminal signal sequences from nascent proteins as they are translocated into the lumen of the endoplasmic reticulum. Enhances the enzymatic activity of SPC and facilitates the interactions between different components of the translocation site.</text>
</comment>
<dbReference type="InterPro" id="IPR009582">
    <property type="entry name" value="Spc2/SPCS2"/>
</dbReference>
<dbReference type="Pfam" id="PF06703">
    <property type="entry name" value="SPC25"/>
    <property type="match status" value="1"/>
</dbReference>
<gene>
    <name evidence="10" type="primary">SPCS2</name>
    <name evidence="10" type="ORF">DFQ27_004389</name>
</gene>
<evidence type="ECO:0000256" key="1">
    <source>
        <dbReference type="ARBA" id="ARBA00004477"/>
    </source>
</evidence>
<dbReference type="PANTHER" id="PTHR13085:SF0">
    <property type="entry name" value="SIGNAL PEPTIDASE COMPLEX SUBUNIT 2"/>
    <property type="match status" value="1"/>
</dbReference>
<evidence type="ECO:0000256" key="5">
    <source>
        <dbReference type="ARBA" id="ARBA00022824"/>
    </source>
</evidence>
<comment type="similarity">
    <text evidence="2">Belongs to the SPCS2 family.</text>
</comment>
<keyword evidence="7 9" id="KW-0472">Membrane</keyword>
<feature type="transmembrane region" description="Helical" evidence="9">
    <location>
        <begin position="32"/>
        <end position="50"/>
    </location>
</feature>
<keyword evidence="5" id="KW-0256">Endoplasmic reticulum</keyword>
<comment type="subcellular location">
    <subcellularLocation>
        <location evidence="1">Endoplasmic reticulum membrane</location>
        <topology evidence="1">Multi-pass membrane protein</topology>
    </subcellularLocation>
</comment>
<evidence type="ECO:0000256" key="7">
    <source>
        <dbReference type="ARBA" id="ARBA00023136"/>
    </source>
</evidence>
<evidence type="ECO:0000313" key="10">
    <source>
        <dbReference type="EMBL" id="KAG0258921.1"/>
    </source>
</evidence>
<dbReference type="AlphaFoldDB" id="A0A9P6Q4R5"/>
<reference evidence="10" key="1">
    <citation type="journal article" date="2020" name="Fungal Divers.">
        <title>Resolving the Mortierellaceae phylogeny through synthesis of multi-gene phylogenetics and phylogenomics.</title>
        <authorList>
            <person name="Vandepol N."/>
            <person name="Liber J."/>
            <person name="Desiro A."/>
            <person name="Na H."/>
            <person name="Kennedy M."/>
            <person name="Barry K."/>
            <person name="Grigoriev I.V."/>
            <person name="Miller A.N."/>
            <person name="O'Donnell K."/>
            <person name="Stajich J.E."/>
            <person name="Bonito G."/>
        </authorList>
    </citation>
    <scope>NUCLEOTIDE SEQUENCE</scope>
    <source>
        <strain evidence="10">BC1065</strain>
    </source>
</reference>
<dbReference type="EMBL" id="JAAAJB010000304">
    <property type="protein sequence ID" value="KAG0258921.1"/>
    <property type="molecule type" value="Genomic_DNA"/>
</dbReference>
<dbReference type="GO" id="GO:0005787">
    <property type="term" value="C:signal peptidase complex"/>
    <property type="evidence" value="ECO:0007669"/>
    <property type="project" value="InterPro"/>
</dbReference>
<feature type="transmembrane region" description="Helical" evidence="9">
    <location>
        <begin position="62"/>
        <end position="84"/>
    </location>
</feature>
<evidence type="ECO:0000256" key="2">
    <source>
        <dbReference type="ARBA" id="ARBA00007324"/>
    </source>
</evidence>
<name>A0A9P6Q4R5_9FUNG</name>
<evidence type="ECO:0000256" key="4">
    <source>
        <dbReference type="ARBA" id="ARBA00022692"/>
    </source>
</evidence>
<dbReference type="Proteomes" id="UP000807716">
    <property type="component" value="Unassembled WGS sequence"/>
</dbReference>
<evidence type="ECO:0000313" key="11">
    <source>
        <dbReference type="Proteomes" id="UP000807716"/>
    </source>
</evidence>
<keyword evidence="4 9" id="KW-0812">Transmembrane</keyword>
<keyword evidence="6 9" id="KW-1133">Transmembrane helix</keyword>
<sequence>MDLKNACDDALREFLEQKSGYRQSHKHTDIRLALGYIGCIFAAAGSYYGYIHPFEEPKTKLYTFISVALYYLFNVLMWAYSYFFEKNAVFTGSKTTSNASHSIVASSSVKSFTPFYDLDLSVSITPNSTSASSSKAKAKVANQTFSTSFGSWFDEDGVLVREIFEEDLRRFIANTEATHME</sequence>
<proteinExistence type="inferred from homology"/>
<protein>
    <recommendedName>
        <fullName evidence="3">Signal peptidase complex subunit 2</fullName>
    </recommendedName>
</protein>
<evidence type="ECO:0000256" key="6">
    <source>
        <dbReference type="ARBA" id="ARBA00022989"/>
    </source>
</evidence>